<keyword evidence="1" id="KW-0678">Repressor</keyword>
<feature type="DNA-binding region" description="H-T-H motif" evidence="5">
    <location>
        <begin position="33"/>
        <end position="52"/>
    </location>
</feature>
<dbReference type="STRING" id="574096.HA38_03885"/>
<feature type="domain" description="HTH tetR-type" evidence="6">
    <location>
        <begin position="10"/>
        <end position="70"/>
    </location>
</feature>
<dbReference type="InterPro" id="IPR001647">
    <property type="entry name" value="HTH_TetR"/>
</dbReference>
<dbReference type="InterPro" id="IPR009057">
    <property type="entry name" value="Homeodomain-like_sf"/>
</dbReference>
<dbReference type="Proteomes" id="UP000245981">
    <property type="component" value="Unassembled WGS sequence"/>
</dbReference>
<dbReference type="OrthoDB" id="6992431at2"/>
<dbReference type="PROSITE" id="PS50977">
    <property type="entry name" value="HTH_TETR_2"/>
    <property type="match status" value="1"/>
</dbReference>
<dbReference type="PANTHER" id="PTHR30055">
    <property type="entry name" value="HTH-TYPE TRANSCRIPTIONAL REGULATOR RUTR"/>
    <property type="match status" value="1"/>
</dbReference>
<reference evidence="7 8" key="1">
    <citation type="submission" date="2018-05" db="EMBL/GenBank/DDBJ databases">
        <title>Genomic Encyclopedia of Type Strains, Phase IV (KMG-V): Genome sequencing to study the core and pangenomes of soil and plant-associated prokaryotes.</title>
        <authorList>
            <person name="Whitman W."/>
        </authorList>
    </citation>
    <scope>NUCLEOTIDE SEQUENCE [LARGE SCALE GENOMIC DNA]</scope>
    <source>
        <strain evidence="7 8">PNA 200-10</strain>
    </source>
</reference>
<keyword evidence="4" id="KW-0804">Transcription</keyword>
<evidence type="ECO:0000256" key="1">
    <source>
        <dbReference type="ARBA" id="ARBA00022491"/>
    </source>
</evidence>
<name>A0A2V2BK43_9GAMM</name>
<dbReference type="EMBL" id="QGHF01000007">
    <property type="protein sequence ID" value="PWK95785.1"/>
    <property type="molecule type" value="Genomic_DNA"/>
</dbReference>
<evidence type="ECO:0000313" key="8">
    <source>
        <dbReference type="Proteomes" id="UP000245981"/>
    </source>
</evidence>
<dbReference type="SUPFAM" id="SSF48498">
    <property type="entry name" value="Tetracyclin repressor-like, C-terminal domain"/>
    <property type="match status" value="1"/>
</dbReference>
<accession>A0A2V2BK43</accession>
<dbReference type="PRINTS" id="PR00455">
    <property type="entry name" value="HTHTETR"/>
</dbReference>
<dbReference type="RefSeq" id="WP_096011547.1">
    <property type="nucleotide sequence ID" value="NZ_CP125959.1"/>
</dbReference>
<dbReference type="AlphaFoldDB" id="A0A2V2BK43"/>
<evidence type="ECO:0000256" key="3">
    <source>
        <dbReference type="ARBA" id="ARBA00023125"/>
    </source>
</evidence>
<evidence type="ECO:0000256" key="4">
    <source>
        <dbReference type="ARBA" id="ARBA00023163"/>
    </source>
</evidence>
<protein>
    <submittedName>
        <fullName evidence="7">TetR family transcriptional regulator</fullName>
    </submittedName>
</protein>
<dbReference type="PANTHER" id="PTHR30055:SF234">
    <property type="entry name" value="HTH-TYPE TRANSCRIPTIONAL REGULATOR BETI"/>
    <property type="match status" value="1"/>
</dbReference>
<evidence type="ECO:0000313" key="7">
    <source>
        <dbReference type="EMBL" id="PWK95785.1"/>
    </source>
</evidence>
<dbReference type="InterPro" id="IPR050109">
    <property type="entry name" value="HTH-type_TetR-like_transc_reg"/>
</dbReference>
<sequence>MKAPMATSGETLKEKILTGAVALFIEKGIEKATTRELTESLGISRSHIYHYFPDWHTLTLTALEHFMQRELEEFTAELAGLEPEQQLHCMIEGHIPDTSDSVWRLYASFWQMAAHNADYADLADKITAGWDALLCDIIRAGVAQGCFHTDDVARSARQLNAMLNGYADMLSIKSSPEKIEQVMADINHFIQFMR</sequence>
<dbReference type="GO" id="GO:0000976">
    <property type="term" value="F:transcription cis-regulatory region binding"/>
    <property type="evidence" value="ECO:0007669"/>
    <property type="project" value="TreeGrafter"/>
</dbReference>
<dbReference type="InterPro" id="IPR036271">
    <property type="entry name" value="Tet_transcr_reg_TetR-rel_C_sf"/>
</dbReference>
<evidence type="ECO:0000256" key="5">
    <source>
        <dbReference type="PROSITE-ProRule" id="PRU00335"/>
    </source>
</evidence>
<dbReference type="Pfam" id="PF00440">
    <property type="entry name" value="TetR_N"/>
    <property type="match status" value="1"/>
</dbReference>
<keyword evidence="2" id="KW-0805">Transcription regulation</keyword>
<comment type="caution">
    <text evidence="7">The sequence shown here is derived from an EMBL/GenBank/DDBJ whole genome shotgun (WGS) entry which is preliminary data.</text>
</comment>
<dbReference type="Gene3D" id="1.10.357.10">
    <property type="entry name" value="Tetracycline Repressor, domain 2"/>
    <property type="match status" value="1"/>
</dbReference>
<dbReference type="GO" id="GO:0003700">
    <property type="term" value="F:DNA-binding transcription factor activity"/>
    <property type="evidence" value="ECO:0007669"/>
    <property type="project" value="TreeGrafter"/>
</dbReference>
<proteinExistence type="predicted"/>
<dbReference type="InterPro" id="IPR039538">
    <property type="entry name" value="BetI_C"/>
</dbReference>
<dbReference type="SUPFAM" id="SSF46689">
    <property type="entry name" value="Homeodomain-like"/>
    <property type="match status" value="1"/>
</dbReference>
<gene>
    <name evidence="7" type="ORF">C7431_107186</name>
</gene>
<dbReference type="GeneID" id="99739124"/>
<evidence type="ECO:0000259" key="6">
    <source>
        <dbReference type="PROSITE" id="PS50977"/>
    </source>
</evidence>
<dbReference type="Pfam" id="PF13977">
    <property type="entry name" value="TetR_C_6"/>
    <property type="match status" value="1"/>
</dbReference>
<evidence type="ECO:0000256" key="2">
    <source>
        <dbReference type="ARBA" id="ARBA00023015"/>
    </source>
</evidence>
<organism evidence="7 8">
    <name type="scientific">Pantoea allii</name>
    <dbReference type="NCBI Taxonomy" id="574096"/>
    <lineage>
        <taxon>Bacteria</taxon>
        <taxon>Pseudomonadati</taxon>
        <taxon>Pseudomonadota</taxon>
        <taxon>Gammaproteobacteria</taxon>
        <taxon>Enterobacterales</taxon>
        <taxon>Erwiniaceae</taxon>
        <taxon>Pantoea</taxon>
    </lineage>
</organism>
<keyword evidence="3 5" id="KW-0238">DNA-binding</keyword>